<feature type="compositionally biased region" description="Polar residues" evidence="1">
    <location>
        <begin position="1"/>
        <end position="15"/>
    </location>
</feature>
<keyword evidence="2" id="KW-1133">Transmembrane helix</keyword>
<evidence type="ECO:0000256" key="1">
    <source>
        <dbReference type="SAM" id="MobiDB-lite"/>
    </source>
</evidence>
<protein>
    <submittedName>
        <fullName evidence="3">Uncharacterized protein (DUF983 family)</fullName>
    </submittedName>
</protein>
<keyword evidence="2" id="KW-0472">Membrane</keyword>
<feature type="transmembrane region" description="Helical" evidence="2">
    <location>
        <begin position="103"/>
        <end position="122"/>
    </location>
</feature>
<proteinExistence type="predicted"/>
<keyword evidence="2" id="KW-0812">Transmembrane</keyword>
<organism evidence="3 4">
    <name type="scientific">Kaistia dalseonensis</name>
    <dbReference type="NCBI Taxonomy" id="410840"/>
    <lineage>
        <taxon>Bacteria</taxon>
        <taxon>Pseudomonadati</taxon>
        <taxon>Pseudomonadota</taxon>
        <taxon>Alphaproteobacteria</taxon>
        <taxon>Hyphomicrobiales</taxon>
        <taxon>Kaistiaceae</taxon>
        <taxon>Kaistia</taxon>
    </lineage>
</organism>
<evidence type="ECO:0000256" key="2">
    <source>
        <dbReference type="SAM" id="Phobius"/>
    </source>
</evidence>
<keyword evidence="4" id="KW-1185">Reference proteome</keyword>
<gene>
    <name evidence="3" type="ORF">QO014_004497</name>
</gene>
<sequence length="146" mass="16061">MMTTDPSETAASGETTPAPAYRDKAHYPPLSPLTTGMRGLCPRCGQGRLFKGFLDLQPRCQNCGLDFAFIDSGDGPAVFIILIVGFIVAFLALYVEFTFQPPFWVHIILWLPLILGLSLGMLRPLKGLMVGIQYRTKAEQGRLEGN</sequence>
<feature type="region of interest" description="Disordered" evidence="1">
    <location>
        <begin position="1"/>
        <end position="24"/>
    </location>
</feature>
<evidence type="ECO:0000313" key="3">
    <source>
        <dbReference type="EMBL" id="MDQ0440084.1"/>
    </source>
</evidence>
<feature type="transmembrane region" description="Helical" evidence="2">
    <location>
        <begin position="77"/>
        <end position="97"/>
    </location>
</feature>
<comment type="caution">
    <text evidence="3">The sequence shown here is derived from an EMBL/GenBank/DDBJ whole genome shotgun (WGS) entry which is preliminary data.</text>
</comment>
<dbReference type="Pfam" id="PF06170">
    <property type="entry name" value="DUF983"/>
    <property type="match status" value="1"/>
</dbReference>
<evidence type="ECO:0000313" key="4">
    <source>
        <dbReference type="Proteomes" id="UP001241603"/>
    </source>
</evidence>
<dbReference type="InterPro" id="IPR009325">
    <property type="entry name" value="DUF983"/>
</dbReference>
<reference evidence="3 4" key="1">
    <citation type="submission" date="2023-07" db="EMBL/GenBank/DDBJ databases">
        <title>Genomic Encyclopedia of Type Strains, Phase IV (KMG-IV): sequencing the most valuable type-strain genomes for metagenomic binning, comparative biology and taxonomic classification.</title>
        <authorList>
            <person name="Goeker M."/>
        </authorList>
    </citation>
    <scope>NUCLEOTIDE SEQUENCE [LARGE SCALE GENOMIC DNA]</scope>
    <source>
        <strain evidence="3 4">B6-8</strain>
    </source>
</reference>
<name>A0ABU0HF24_9HYPH</name>
<dbReference type="EMBL" id="JAUSVO010000007">
    <property type="protein sequence ID" value="MDQ0440084.1"/>
    <property type="molecule type" value="Genomic_DNA"/>
</dbReference>
<accession>A0ABU0HF24</accession>
<dbReference type="Proteomes" id="UP001241603">
    <property type="component" value="Unassembled WGS sequence"/>
</dbReference>